<dbReference type="EMBL" id="CP003944">
    <property type="protein sequence ID" value="AFZ51181.1"/>
    <property type="molecule type" value="Genomic_DNA"/>
</dbReference>
<reference evidence="1" key="1">
    <citation type="submission" date="2012-04" db="EMBL/GenBank/DDBJ databases">
        <title>Finished genome of Dactylococcopsis salina PCC 8305.</title>
        <authorList>
            <consortium name="US DOE Joint Genome Institute"/>
            <person name="Gugger M."/>
            <person name="Coursin T."/>
            <person name="Rippka R."/>
            <person name="Tandeau De Marsac N."/>
            <person name="Huntemann M."/>
            <person name="Wei C.-L."/>
            <person name="Han J."/>
            <person name="Detter J.C."/>
            <person name="Han C."/>
            <person name="Tapia R."/>
            <person name="Daligault H."/>
            <person name="Chen A."/>
            <person name="Krypides N."/>
            <person name="Mavromatis K."/>
            <person name="Markowitz V."/>
            <person name="Szeto E."/>
            <person name="Ivanova N."/>
            <person name="Ovchinnikova G."/>
            <person name="Pagani I."/>
            <person name="Pati A."/>
            <person name="Goodwin L."/>
            <person name="Peters L."/>
            <person name="Pitluck S."/>
            <person name="Woyke T."/>
            <person name="Kerfeld C."/>
        </authorList>
    </citation>
    <scope>NUCLEOTIDE SEQUENCE [LARGE SCALE GENOMIC DNA]</scope>
    <source>
        <strain evidence="1">PCC 8305</strain>
    </source>
</reference>
<dbReference type="KEGG" id="dsl:Dacsa_2594"/>
<evidence type="ECO:0000313" key="1">
    <source>
        <dbReference type="EMBL" id="AFZ51181.1"/>
    </source>
</evidence>
<proteinExistence type="predicted"/>
<organism evidence="1 2">
    <name type="scientific">Dactylococcopsis salina (strain PCC 8305)</name>
    <name type="common">Myxobactron salinum</name>
    <dbReference type="NCBI Taxonomy" id="13035"/>
    <lineage>
        <taxon>Bacteria</taxon>
        <taxon>Bacillati</taxon>
        <taxon>Cyanobacteriota</taxon>
        <taxon>Cyanophyceae</taxon>
        <taxon>Nodosilineales</taxon>
        <taxon>Cymatolegaceae</taxon>
        <taxon>Dactylococcopsis</taxon>
    </lineage>
</organism>
<sequence>MLKIASVVLLRVRYKIDTTVQSRYSKCVFES</sequence>
<gene>
    <name evidence="1" type="ORF">Dacsa_2594</name>
</gene>
<accession>K9YW94</accession>
<evidence type="ECO:0000313" key="2">
    <source>
        <dbReference type="Proteomes" id="UP000010482"/>
    </source>
</evidence>
<dbReference type="HOGENOM" id="CLU_3396113_0_0_3"/>
<protein>
    <submittedName>
        <fullName evidence="1">Uncharacterized protein</fullName>
    </submittedName>
</protein>
<keyword evidence="2" id="KW-1185">Reference proteome</keyword>
<dbReference type="AlphaFoldDB" id="K9YW94"/>
<name>K9YW94_DACS8</name>
<dbReference type="Proteomes" id="UP000010482">
    <property type="component" value="Chromosome"/>
</dbReference>